<accession>A0ABU6Q4J3</accession>
<sequence length="109" mass="11711">MSGGGRGGSRTAAMASFRRSGRWRWFGLGRGERRGAHRLKRLAGEAQRGRTQTSHGQRFGEEASKAQGRREGRDRGVEDGAGRAVKRASPPRPAPPKVAVLKSHPAQAG</sequence>
<gene>
    <name evidence="2" type="ORF">PIB30_007033</name>
</gene>
<name>A0ABU6Q4J3_9FABA</name>
<feature type="region of interest" description="Disordered" evidence="1">
    <location>
        <begin position="1"/>
        <end position="109"/>
    </location>
</feature>
<comment type="caution">
    <text evidence="2">The sequence shown here is derived from an EMBL/GenBank/DDBJ whole genome shotgun (WGS) entry which is preliminary data.</text>
</comment>
<dbReference type="EMBL" id="JASCZI010000015">
    <property type="protein sequence ID" value="MED6106710.1"/>
    <property type="molecule type" value="Genomic_DNA"/>
</dbReference>
<protein>
    <submittedName>
        <fullName evidence="2">Uncharacterized protein</fullName>
    </submittedName>
</protein>
<dbReference type="Proteomes" id="UP001341840">
    <property type="component" value="Unassembled WGS sequence"/>
</dbReference>
<keyword evidence="3" id="KW-1185">Reference proteome</keyword>
<organism evidence="2 3">
    <name type="scientific">Stylosanthes scabra</name>
    <dbReference type="NCBI Taxonomy" id="79078"/>
    <lineage>
        <taxon>Eukaryota</taxon>
        <taxon>Viridiplantae</taxon>
        <taxon>Streptophyta</taxon>
        <taxon>Embryophyta</taxon>
        <taxon>Tracheophyta</taxon>
        <taxon>Spermatophyta</taxon>
        <taxon>Magnoliopsida</taxon>
        <taxon>eudicotyledons</taxon>
        <taxon>Gunneridae</taxon>
        <taxon>Pentapetalae</taxon>
        <taxon>rosids</taxon>
        <taxon>fabids</taxon>
        <taxon>Fabales</taxon>
        <taxon>Fabaceae</taxon>
        <taxon>Papilionoideae</taxon>
        <taxon>50 kb inversion clade</taxon>
        <taxon>dalbergioids sensu lato</taxon>
        <taxon>Dalbergieae</taxon>
        <taxon>Pterocarpus clade</taxon>
        <taxon>Stylosanthes</taxon>
    </lineage>
</organism>
<proteinExistence type="predicted"/>
<feature type="compositionally biased region" description="Basic and acidic residues" evidence="1">
    <location>
        <begin position="58"/>
        <end position="81"/>
    </location>
</feature>
<evidence type="ECO:0000313" key="2">
    <source>
        <dbReference type="EMBL" id="MED6106710.1"/>
    </source>
</evidence>
<evidence type="ECO:0000313" key="3">
    <source>
        <dbReference type="Proteomes" id="UP001341840"/>
    </source>
</evidence>
<reference evidence="2 3" key="1">
    <citation type="journal article" date="2023" name="Plants (Basel)">
        <title>Bridging the Gap: Combining Genomics and Transcriptomics Approaches to Understand Stylosanthes scabra, an Orphan Legume from the Brazilian Caatinga.</title>
        <authorList>
            <person name="Ferreira-Neto J.R.C."/>
            <person name="da Silva M.D."/>
            <person name="Binneck E."/>
            <person name="de Melo N.F."/>
            <person name="da Silva R.H."/>
            <person name="de Melo A.L.T.M."/>
            <person name="Pandolfi V."/>
            <person name="Bustamante F.O."/>
            <person name="Brasileiro-Vidal A.C."/>
            <person name="Benko-Iseppon A.M."/>
        </authorList>
    </citation>
    <scope>NUCLEOTIDE SEQUENCE [LARGE SCALE GENOMIC DNA]</scope>
    <source>
        <tissue evidence="2">Leaves</tissue>
    </source>
</reference>
<evidence type="ECO:0000256" key="1">
    <source>
        <dbReference type="SAM" id="MobiDB-lite"/>
    </source>
</evidence>